<dbReference type="GO" id="GO:0000978">
    <property type="term" value="F:RNA polymerase II cis-regulatory region sequence-specific DNA binding"/>
    <property type="evidence" value="ECO:0007669"/>
    <property type="project" value="TreeGrafter"/>
</dbReference>
<keyword evidence="10" id="KW-1185">Reference proteome</keyword>
<keyword evidence="3" id="KW-0238">DNA-binding</keyword>
<dbReference type="Proteomes" id="UP000717696">
    <property type="component" value="Unassembled WGS sequence"/>
</dbReference>
<gene>
    <name evidence="9" type="ORF">B0J13DRAFT_556234</name>
</gene>
<dbReference type="CDD" id="cd12148">
    <property type="entry name" value="fungal_TF_MHR"/>
    <property type="match status" value="1"/>
</dbReference>
<dbReference type="GO" id="GO:0000981">
    <property type="term" value="F:DNA-binding transcription factor activity, RNA polymerase II-specific"/>
    <property type="evidence" value="ECO:0007669"/>
    <property type="project" value="InterPro"/>
</dbReference>
<evidence type="ECO:0000313" key="9">
    <source>
        <dbReference type="EMBL" id="KAH7142956.1"/>
    </source>
</evidence>
<comment type="caution">
    <text evidence="9">The sequence shown here is derived from an EMBL/GenBank/DDBJ whole genome shotgun (WGS) entry which is preliminary data.</text>
</comment>
<dbReference type="Pfam" id="PF04082">
    <property type="entry name" value="Fungal_trans"/>
    <property type="match status" value="1"/>
</dbReference>
<dbReference type="EMBL" id="JAGMUU010000011">
    <property type="protein sequence ID" value="KAH7142956.1"/>
    <property type="molecule type" value="Genomic_DNA"/>
</dbReference>
<evidence type="ECO:0000259" key="8">
    <source>
        <dbReference type="PROSITE" id="PS50048"/>
    </source>
</evidence>
<dbReference type="Pfam" id="PF00172">
    <property type="entry name" value="Zn_clus"/>
    <property type="match status" value="1"/>
</dbReference>
<dbReference type="Gene3D" id="4.10.240.10">
    <property type="entry name" value="Zn(2)-C6 fungal-type DNA-binding domain"/>
    <property type="match status" value="1"/>
</dbReference>
<dbReference type="InterPro" id="IPR036864">
    <property type="entry name" value="Zn2-C6_fun-type_DNA-bd_sf"/>
</dbReference>
<dbReference type="PANTHER" id="PTHR47424">
    <property type="entry name" value="REGULATORY PROTEIN GAL4"/>
    <property type="match status" value="1"/>
</dbReference>
<feature type="region of interest" description="Disordered" evidence="7">
    <location>
        <begin position="117"/>
        <end position="157"/>
    </location>
</feature>
<organism evidence="9 10">
    <name type="scientific">Dactylonectria estremocensis</name>
    <dbReference type="NCBI Taxonomy" id="1079267"/>
    <lineage>
        <taxon>Eukaryota</taxon>
        <taxon>Fungi</taxon>
        <taxon>Dikarya</taxon>
        <taxon>Ascomycota</taxon>
        <taxon>Pezizomycotina</taxon>
        <taxon>Sordariomycetes</taxon>
        <taxon>Hypocreomycetidae</taxon>
        <taxon>Hypocreales</taxon>
        <taxon>Nectriaceae</taxon>
        <taxon>Dactylonectria</taxon>
    </lineage>
</organism>
<dbReference type="GO" id="GO:0000435">
    <property type="term" value="P:positive regulation of transcription from RNA polymerase II promoter by galactose"/>
    <property type="evidence" value="ECO:0007669"/>
    <property type="project" value="TreeGrafter"/>
</dbReference>
<evidence type="ECO:0000256" key="3">
    <source>
        <dbReference type="ARBA" id="ARBA00023125"/>
    </source>
</evidence>
<evidence type="ECO:0000256" key="1">
    <source>
        <dbReference type="ARBA" id="ARBA00022723"/>
    </source>
</evidence>
<dbReference type="SUPFAM" id="SSF57701">
    <property type="entry name" value="Zn2/Cys6 DNA-binding domain"/>
    <property type="match status" value="1"/>
</dbReference>
<dbReference type="OrthoDB" id="424974at2759"/>
<dbReference type="SMART" id="SM00906">
    <property type="entry name" value="Fungal_trans"/>
    <property type="match status" value="1"/>
</dbReference>
<feature type="domain" description="Zn(2)-C6 fungal-type" evidence="8">
    <location>
        <begin position="29"/>
        <end position="61"/>
    </location>
</feature>
<dbReference type="InterPro" id="IPR007219">
    <property type="entry name" value="XnlR_reg_dom"/>
</dbReference>
<evidence type="ECO:0000256" key="4">
    <source>
        <dbReference type="ARBA" id="ARBA00023163"/>
    </source>
</evidence>
<keyword evidence="2" id="KW-0805">Transcription regulation</keyword>
<dbReference type="PANTHER" id="PTHR47424:SF3">
    <property type="entry name" value="REGULATORY PROTEIN GAL4"/>
    <property type="match status" value="1"/>
</dbReference>
<dbReference type="PROSITE" id="PS00463">
    <property type="entry name" value="ZN2_CY6_FUNGAL_1"/>
    <property type="match status" value="1"/>
</dbReference>
<dbReference type="InterPro" id="IPR001138">
    <property type="entry name" value="Zn2Cys6_DnaBD"/>
</dbReference>
<evidence type="ECO:0000256" key="7">
    <source>
        <dbReference type="SAM" id="MobiDB-lite"/>
    </source>
</evidence>
<dbReference type="SMART" id="SM00066">
    <property type="entry name" value="GAL4"/>
    <property type="match status" value="1"/>
</dbReference>
<feature type="compositionally biased region" description="Polar residues" evidence="7">
    <location>
        <begin position="127"/>
        <end position="144"/>
    </location>
</feature>
<evidence type="ECO:0000313" key="10">
    <source>
        <dbReference type="Proteomes" id="UP000717696"/>
    </source>
</evidence>
<proteinExistence type="predicted"/>
<evidence type="ECO:0000256" key="2">
    <source>
        <dbReference type="ARBA" id="ARBA00023015"/>
    </source>
</evidence>
<dbReference type="AlphaFoldDB" id="A0A9P9ESZ3"/>
<dbReference type="GO" id="GO:0005634">
    <property type="term" value="C:nucleus"/>
    <property type="evidence" value="ECO:0007669"/>
    <property type="project" value="TreeGrafter"/>
</dbReference>
<accession>A0A9P9ESZ3</accession>
<keyword evidence="5" id="KW-0539">Nucleus</keyword>
<feature type="non-terminal residue" evidence="9">
    <location>
        <position position="1"/>
    </location>
</feature>
<dbReference type="CDD" id="cd00067">
    <property type="entry name" value="GAL4"/>
    <property type="match status" value="1"/>
</dbReference>
<feature type="coiled-coil region" evidence="6">
    <location>
        <begin position="65"/>
        <end position="92"/>
    </location>
</feature>
<keyword evidence="6" id="KW-0175">Coiled coil</keyword>
<dbReference type="GO" id="GO:0006351">
    <property type="term" value="P:DNA-templated transcription"/>
    <property type="evidence" value="ECO:0007669"/>
    <property type="project" value="InterPro"/>
</dbReference>
<protein>
    <submittedName>
        <fullName evidence="9">Fungal-specific transcription factor domain-containing protein</fullName>
    </submittedName>
</protein>
<reference evidence="9" key="1">
    <citation type="journal article" date="2021" name="Nat. Commun.">
        <title>Genetic determinants of endophytism in the Arabidopsis root mycobiome.</title>
        <authorList>
            <person name="Mesny F."/>
            <person name="Miyauchi S."/>
            <person name="Thiergart T."/>
            <person name="Pickel B."/>
            <person name="Atanasova L."/>
            <person name="Karlsson M."/>
            <person name="Huettel B."/>
            <person name="Barry K.W."/>
            <person name="Haridas S."/>
            <person name="Chen C."/>
            <person name="Bauer D."/>
            <person name="Andreopoulos W."/>
            <person name="Pangilinan J."/>
            <person name="LaButti K."/>
            <person name="Riley R."/>
            <person name="Lipzen A."/>
            <person name="Clum A."/>
            <person name="Drula E."/>
            <person name="Henrissat B."/>
            <person name="Kohler A."/>
            <person name="Grigoriev I.V."/>
            <person name="Martin F.M."/>
            <person name="Hacquard S."/>
        </authorList>
    </citation>
    <scope>NUCLEOTIDE SEQUENCE</scope>
    <source>
        <strain evidence="9">MPI-CAGE-AT-0021</strain>
    </source>
</reference>
<keyword evidence="4" id="KW-0804">Transcription</keyword>
<evidence type="ECO:0000256" key="5">
    <source>
        <dbReference type="ARBA" id="ARBA00023242"/>
    </source>
</evidence>
<keyword evidence="1" id="KW-0479">Metal-binding</keyword>
<dbReference type="InterPro" id="IPR051127">
    <property type="entry name" value="Fungal_SecMet_Regulators"/>
</dbReference>
<dbReference type="PROSITE" id="PS50048">
    <property type="entry name" value="ZN2_CY6_FUNGAL_2"/>
    <property type="match status" value="1"/>
</dbReference>
<evidence type="ECO:0000256" key="6">
    <source>
        <dbReference type="SAM" id="Coils"/>
    </source>
</evidence>
<sequence length="747" mass="83915">MSETTSATDFMPINPPRERAAKRRKIALACNYCRARKTRCDGKQPACSTCETKGWSDSCVYEQGALKTQRYVSNLEARLEEYERRAETGESSSIIEANARGEMATVSGSRIATLSTGVGRDDENAARQASDTWTRSESSPTQARYQAPPMSRRATDGMPTPPHHDLISTDAMVVVPSPGDASDFPIGESSPIAFARSMLRTVGKNNTPFRVCTAAFGNPVPSFVASNQQDLDVEALFLPPRRVADGFVESFWEFLHPILPILHKPTFTKSYNMLWVTGKELDSDPDTLQDSVFFSTLNIVLAIGCQFSDQVVASRKLAIADKLYQRSKRFFVDEFLDSPTLSVVQLLLLTGVCLQSTKYANRCWSVIGSAIRTAQSIGLHLERRSGSRNQLQREMERRVWHTCVFLDRQFAVTFGRPTMISAQSKVPMPLMIDDEYLVEDGEGSQPSHLNSQLSSFVYSNKLFDILNDILVAFYMKKNTIFQKSDTHSCDCDELNTILKFNRALYEFRDSLPSYLAIPQQSESPRDPKIELGARILYSRLLYIHIFLLRPILLSVTQASNDTQSLDDDRLEHQLALKACRLCISRAQTLIAHMYENMDSSYWTSISHKIHYAFSCAVVLIAARLCPMPEVDISSTSLQASWSQCIELFEYYEPHFPSASHVLQILEMLEDRLQAEDYAPPDVNEDISADTQRLLDSALSLGHLEGLGLDSNWIMLDDLLQGDWLSKCVAEETSLGETMFGVGWEELI</sequence>
<name>A0A9P9ESZ3_9HYPO</name>
<dbReference type="GO" id="GO:0008270">
    <property type="term" value="F:zinc ion binding"/>
    <property type="evidence" value="ECO:0007669"/>
    <property type="project" value="InterPro"/>
</dbReference>